<gene>
    <name evidence="1" type="ORF">RCC_09490</name>
</gene>
<evidence type="ECO:0000313" key="2">
    <source>
        <dbReference type="Proteomes" id="UP000225277"/>
    </source>
</evidence>
<dbReference type="RefSeq" id="XP_023630500.1">
    <property type="nucleotide sequence ID" value="XM_023774732.1"/>
</dbReference>
<reference evidence="1 2" key="1">
    <citation type="submission" date="2016-03" db="EMBL/GenBank/DDBJ databases">
        <authorList>
            <person name="Ploux O."/>
        </authorList>
    </citation>
    <scope>NUCLEOTIDE SEQUENCE [LARGE SCALE GENOMIC DNA]</scope>
    <source>
        <strain evidence="1 2">URUG2</strain>
    </source>
</reference>
<protein>
    <submittedName>
        <fullName evidence="1">Uncharacterized protein</fullName>
    </submittedName>
</protein>
<sequence length="167" mass="18997">MAAAWTNVRKDLTQFEDSLRSAPTLPLKESETIDGKMGALDEHLNGVDEDGLERQLGEKDVLLKERDETLREKDKMLKILGERLKGLDVAMERDEDLNAGLKRELGEKEKMLTAFGEQLNEKDARIKSLDKQIEERAAKVARLREKIALLLQVLFNMHEAFEHTLGA</sequence>
<evidence type="ECO:0000313" key="1">
    <source>
        <dbReference type="EMBL" id="CZT23776.1"/>
    </source>
</evidence>
<organism evidence="1 2">
    <name type="scientific">Ramularia collo-cygni</name>
    <dbReference type="NCBI Taxonomy" id="112498"/>
    <lineage>
        <taxon>Eukaryota</taxon>
        <taxon>Fungi</taxon>
        <taxon>Dikarya</taxon>
        <taxon>Ascomycota</taxon>
        <taxon>Pezizomycotina</taxon>
        <taxon>Dothideomycetes</taxon>
        <taxon>Dothideomycetidae</taxon>
        <taxon>Mycosphaerellales</taxon>
        <taxon>Mycosphaerellaceae</taxon>
        <taxon>Ramularia</taxon>
    </lineage>
</organism>
<proteinExistence type="predicted"/>
<dbReference type="EMBL" id="FJUY01000018">
    <property type="protein sequence ID" value="CZT23776.1"/>
    <property type="molecule type" value="Genomic_DNA"/>
</dbReference>
<dbReference type="GeneID" id="35604561"/>
<dbReference type="Proteomes" id="UP000225277">
    <property type="component" value="Unassembled WGS sequence"/>
</dbReference>
<keyword evidence="2" id="KW-1185">Reference proteome</keyword>
<name>A0A2D3V325_9PEZI</name>
<dbReference type="AlphaFoldDB" id="A0A2D3V325"/>
<accession>A0A2D3V325</accession>